<dbReference type="InterPro" id="IPR003752">
    <property type="entry name" value="DiS_bond_form_DsbB/BdbC"/>
</dbReference>
<sequence>MVFTVRKLDSLALLAITVILWIAFLVELVEHQIPCPLCLLQRVAFTMAGVGLMMNLRFNLRPEHYGIVTLSSLSGLVVSVRQILLHIMPDNPGYGNPVFGLHLYTWSALIFFALLIYSGVILVLGFRWRNFVTRDFSFPEKCIVYIFFTIVLANLIAVVIECGVGPCSSGAFSYHWLWN</sequence>
<keyword evidence="4 5" id="KW-0472">Membrane</keyword>
<dbReference type="GO" id="GO:0015035">
    <property type="term" value="F:protein-disulfide reductase activity"/>
    <property type="evidence" value="ECO:0007669"/>
    <property type="project" value="InterPro"/>
</dbReference>
<evidence type="ECO:0000256" key="1">
    <source>
        <dbReference type="ARBA" id="ARBA00004141"/>
    </source>
</evidence>
<dbReference type="GO" id="GO:0016020">
    <property type="term" value="C:membrane"/>
    <property type="evidence" value="ECO:0007669"/>
    <property type="project" value="UniProtKB-SubCell"/>
</dbReference>
<evidence type="ECO:0000256" key="2">
    <source>
        <dbReference type="ARBA" id="ARBA00022692"/>
    </source>
</evidence>
<feature type="transmembrane region" description="Helical" evidence="5">
    <location>
        <begin position="12"/>
        <end position="33"/>
    </location>
</feature>
<gene>
    <name evidence="6" type="ORF">MO867_00795</name>
</gene>
<evidence type="ECO:0000256" key="3">
    <source>
        <dbReference type="ARBA" id="ARBA00022989"/>
    </source>
</evidence>
<dbReference type="Pfam" id="PF02600">
    <property type="entry name" value="DsbB"/>
    <property type="match status" value="1"/>
</dbReference>
<organism evidence="6 7">
    <name type="scientific">Microbulbifer okhotskensis</name>
    <dbReference type="NCBI Taxonomy" id="2926617"/>
    <lineage>
        <taxon>Bacteria</taxon>
        <taxon>Pseudomonadati</taxon>
        <taxon>Pseudomonadota</taxon>
        <taxon>Gammaproteobacteria</taxon>
        <taxon>Cellvibrionales</taxon>
        <taxon>Microbulbiferaceae</taxon>
        <taxon>Microbulbifer</taxon>
    </lineage>
</organism>
<accession>A0A9X2J3B9</accession>
<comment type="subcellular location">
    <subcellularLocation>
        <location evidence="1">Membrane</location>
        <topology evidence="1">Multi-pass membrane protein</topology>
    </subcellularLocation>
</comment>
<evidence type="ECO:0000256" key="5">
    <source>
        <dbReference type="SAM" id="Phobius"/>
    </source>
</evidence>
<protein>
    <submittedName>
        <fullName evidence="6">Disulfide bond formation protein B</fullName>
    </submittedName>
</protein>
<feature type="transmembrane region" description="Helical" evidence="5">
    <location>
        <begin position="142"/>
        <end position="160"/>
    </location>
</feature>
<comment type="caution">
    <text evidence="6">The sequence shown here is derived from an EMBL/GenBank/DDBJ whole genome shotgun (WGS) entry which is preliminary data.</text>
</comment>
<dbReference type="GO" id="GO:0006457">
    <property type="term" value="P:protein folding"/>
    <property type="evidence" value="ECO:0007669"/>
    <property type="project" value="InterPro"/>
</dbReference>
<feature type="transmembrane region" description="Helical" evidence="5">
    <location>
        <begin position="65"/>
        <end position="84"/>
    </location>
</feature>
<keyword evidence="7" id="KW-1185">Reference proteome</keyword>
<feature type="transmembrane region" description="Helical" evidence="5">
    <location>
        <begin position="104"/>
        <end position="126"/>
    </location>
</feature>
<dbReference type="InterPro" id="IPR023380">
    <property type="entry name" value="DsbB-like_sf"/>
</dbReference>
<dbReference type="Proteomes" id="UP001139028">
    <property type="component" value="Unassembled WGS sequence"/>
</dbReference>
<name>A0A9X2J3B9_9GAMM</name>
<dbReference type="SUPFAM" id="SSF158442">
    <property type="entry name" value="DsbB-like"/>
    <property type="match status" value="1"/>
</dbReference>
<evidence type="ECO:0000256" key="4">
    <source>
        <dbReference type="ARBA" id="ARBA00023136"/>
    </source>
</evidence>
<keyword evidence="2 5" id="KW-0812">Transmembrane</keyword>
<keyword evidence="3 5" id="KW-1133">Transmembrane helix</keyword>
<evidence type="ECO:0000313" key="7">
    <source>
        <dbReference type="Proteomes" id="UP001139028"/>
    </source>
</evidence>
<dbReference type="EMBL" id="JALBWM010000002">
    <property type="protein sequence ID" value="MCO1332863.1"/>
    <property type="molecule type" value="Genomic_DNA"/>
</dbReference>
<reference evidence="6" key="1">
    <citation type="journal article" date="2022" name="Arch. Microbiol.">
        <title>Microbulbifer okhotskensis sp. nov., isolated from a deep bottom sediment of the Okhotsk Sea.</title>
        <authorList>
            <person name="Romanenko L."/>
            <person name="Kurilenko V."/>
            <person name="Otstavnykh N."/>
            <person name="Velansky P."/>
            <person name="Isaeva M."/>
            <person name="Mikhailov V."/>
        </authorList>
    </citation>
    <scope>NUCLEOTIDE SEQUENCE</scope>
    <source>
        <strain evidence="6">OS29</strain>
    </source>
</reference>
<dbReference type="AlphaFoldDB" id="A0A9X2J3B9"/>
<evidence type="ECO:0000313" key="6">
    <source>
        <dbReference type="EMBL" id="MCO1332863.1"/>
    </source>
</evidence>
<dbReference type="Gene3D" id="1.20.1550.10">
    <property type="entry name" value="DsbB-like"/>
    <property type="match status" value="1"/>
</dbReference>
<proteinExistence type="predicted"/>
<dbReference type="RefSeq" id="WP_252464030.1">
    <property type="nucleotide sequence ID" value="NZ_JALBWM010000002.1"/>
</dbReference>
<feature type="transmembrane region" description="Helical" evidence="5">
    <location>
        <begin position="39"/>
        <end position="58"/>
    </location>
</feature>